<dbReference type="GO" id="GO:0016787">
    <property type="term" value="F:hydrolase activity"/>
    <property type="evidence" value="ECO:0007669"/>
    <property type="project" value="UniProtKB-KW"/>
</dbReference>
<feature type="compositionally biased region" description="Pro residues" evidence="8">
    <location>
        <begin position="216"/>
        <end position="228"/>
    </location>
</feature>
<feature type="region of interest" description="Disordered" evidence="8">
    <location>
        <begin position="214"/>
        <end position="272"/>
    </location>
</feature>
<evidence type="ECO:0000256" key="5">
    <source>
        <dbReference type="ARBA" id="ARBA00022806"/>
    </source>
</evidence>
<dbReference type="OrthoDB" id="249932at2759"/>
<dbReference type="InterPro" id="IPR035437">
    <property type="entry name" value="SNase_OB-fold_sf"/>
</dbReference>
<dbReference type="GeneID" id="117569576"/>
<dbReference type="InterPro" id="IPR002999">
    <property type="entry name" value="Tudor"/>
</dbReference>
<evidence type="ECO:0000256" key="7">
    <source>
        <dbReference type="ARBA" id="ARBA00047984"/>
    </source>
</evidence>
<protein>
    <recommendedName>
        <fullName evidence="1">RNA helicase</fullName>
        <ecNumber evidence="1">3.6.4.13</ecNumber>
    </recommendedName>
</protein>
<dbReference type="Pfam" id="PF00567">
    <property type="entry name" value="TUDOR"/>
    <property type="match status" value="1"/>
</dbReference>
<dbReference type="Gene3D" id="2.40.50.90">
    <property type="match status" value="1"/>
</dbReference>
<keyword evidence="3" id="KW-0547">Nucleotide-binding</keyword>
<gene>
    <name evidence="11" type="primary">LOC117569576</name>
</gene>
<name>A0A6P8WYI5_DROAB</name>
<dbReference type="InterPro" id="IPR027417">
    <property type="entry name" value="P-loop_NTPase"/>
</dbReference>
<evidence type="ECO:0000256" key="8">
    <source>
        <dbReference type="SAM" id="MobiDB-lite"/>
    </source>
</evidence>
<dbReference type="SUPFAM" id="SSF52540">
    <property type="entry name" value="P-loop containing nucleoside triphosphate hydrolases"/>
    <property type="match status" value="1"/>
</dbReference>
<evidence type="ECO:0000256" key="4">
    <source>
        <dbReference type="ARBA" id="ARBA00022801"/>
    </source>
</evidence>
<dbReference type="Gene3D" id="2.30.30.140">
    <property type="match status" value="1"/>
</dbReference>
<evidence type="ECO:0000256" key="2">
    <source>
        <dbReference type="ARBA" id="ARBA00022737"/>
    </source>
</evidence>
<dbReference type="RefSeq" id="XP_034106694.1">
    <property type="nucleotide sequence ID" value="XM_034250803.2"/>
</dbReference>
<dbReference type="Proteomes" id="UP000515160">
    <property type="component" value="Chromosome X"/>
</dbReference>
<sequence>MIGKTRISSRALAANGVVGSNNETQSDLEPTTSNNQEKSEQLSSHLSDGVKYIYFTPNTQANGYDFIAKSIKTKDFNNVRIAIICEHATNAQQMMREMGKRSVASLLLTTATTTAIANKKASLDGLLALQSEGVLTSVLIATDDMLPTLAHYGKVKVELLIHSTQPLPHVFQKRANTFVLSEGKEKERQVIVIRTPTVVEQLSQIEASNPIDALPSPLPSLLPSPMRSPLPSSLSSPLPLPSSLSSPLPLPLLSQRSPTQLDDDAMSSTSVSSCSLQSMPHDSIEDASATSMLYTYNKFEVLALSNQKLESCYQISDIKALDGRIKAAMTEMSHELGKKPHRYAWPHTANHRSLCVIGYEASGKTWSYLPWLCHKALQNADEGRLGACCIILCPDARHGEKIAVCCEKLLNTTDEKKPVVMRLFEQDKIQMVLATLKDTCGILMTSVELLLLAKDEIIFDANFVRCMAFDNINVLWNQSKNDCEQLIDWLFENLSIGVSGTQMLISGSQWCEAVMNRLLPKLDDVLLLFTDALEASLYSRIQQEMLFIDPQRCEVEILKVLLAKNLKEERVVMVCDNNDEAKYLMIHLLSAGIRSIIINESNQVNTFWNWCREKRRNVVIAIDDMIPKLRGGRIDLLFHYKPASNWRRFKTRFGLFYGNYKTQTKEESHSNATSIICITQKDGDVIWCMCNFLLKHEIAAPSAWLTSFNEFRLTAERLNPIPKQPMCEQMLCYGNCWVRKCQCRHQVAKKELARPIEYINKLHIEFYISYIHTPTRFVIKDTSLPIAHLYGGLPITKLEDSINLHYIKASNRSLHPNPRLNDICVAKLKDRYQRVVVIGVNGKQIKVRQLDNVMEEVNIKASEVFVCKEFFIHEPVQCQELCLTGIMPCTTERIWSAEDKKLVLNVFLKEWQTHRLSVFNADIDFAFNDKYFARNIFDSNGNDLKSFVLNNMPVLHDEKVLMSLQKLFN</sequence>
<evidence type="ECO:0000313" key="11">
    <source>
        <dbReference type="RefSeq" id="XP_034106694.1"/>
    </source>
</evidence>
<dbReference type="GO" id="GO:0042078">
    <property type="term" value="P:germ-line stem cell division"/>
    <property type="evidence" value="ECO:0007669"/>
    <property type="project" value="TreeGrafter"/>
</dbReference>
<feature type="compositionally biased region" description="Low complexity" evidence="8">
    <location>
        <begin position="229"/>
        <end position="254"/>
    </location>
</feature>
<keyword evidence="6" id="KW-0067">ATP-binding</keyword>
<dbReference type="CTD" id="31262"/>
<proteinExistence type="predicted"/>
<accession>A0A6P8WYI5</accession>
<evidence type="ECO:0000256" key="6">
    <source>
        <dbReference type="ARBA" id="ARBA00022840"/>
    </source>
</evidence>
<keyword evidence="5 11" id="KW-0347">Helicase</keyword>
<dbReference type="GO" id="GO:0003724">
    <property type="term" value="F:RNA helicase activity"/>
    <property type="evidence" value="ECO:0007669"/>
    <property type="project" value="UniProtKB-EC"/>
</dbReference>
<reference evidence="11" key="1">
    <citation type="submission" date="2025-08" db="UniProtKB">
        <authorList>
            <consortium name="RefSeq"/>
        </authorList>
    </citation>
    <scope>IDENTIFICATION</scope>
    <source>
        <strain evidence="11">15112-1751.03</strain>
        <tissue evidence="11">Whole Adult</tissue>
    </source>
</reference>
<evidence type="ECO:0000313" key="10">
    <source>
        <dbReference type="Proteomes" id="UP000515160"/>
    </source>
</evidence>
<dbReference type="GO" id="GO:0005737">
    <property type="term" value="C:cytoplasm"/>
    <property type="evidence" value="ECO:0007669"/>
    <property type="project" value="UniProtKB-ARBA"/>
</dbReference>
<keyword evidence="4" id="KW-0378">Hydrolase</keyword>
<evidence type="ECO:0000256" key="1">
    <source>
        <dbReference type="ARBA" id="ARBA00012552"/>
    </source>
</evidence>
<dbReference type="AlphaFoldDB" id="A0A6P8WYI5"/>
<dbReference type="Gene3D" id="3.40.50.300">
    <property type="entry name" value="P-loop containing nucleotide triphosphate hydrolases"/>
    <property type="match status" value="1"/>
</dbReference>
<dbReference type="PANTHER" id="PTHR22655:SF2">
    <property type="entry name" value="ATP-DEPENDENT RNA HELICASE TDRD12-RELATED"/>
    <property type="match status" value="1"/>
</dbReference>
<comment type="catalytic activity">
    <reaction evidence="7">
        <text>ATP + H2O = ADP + phosphate + H(+)</text>
        <dbReference type="Rhea" id="RHEA:13065"/>
        <dbReference type="ChEBI" id="CHEBI:15377"/>
        <dbReference type="ChEBI" id="CHEBI:15378"/>
        <dbReference type="ChEBI" id="CHEBI:30616"/>
        <dbReference type="ChEBI" id="CHEBI:43474"/>
        <dbReference type="ChEBI" id="CHEBI:456216"/>
        <dbReference type="EC" id="3.6.4.13"/>
    </reaction>
</comment>
<feature type="region of interest" description="Disordered" evidence="8">
    <location>
        <begin position="13"/>
        <end position="41"/>
    </location>
</feature>
<organism evidence="10 11">
    <name type="scientific">Drosophila albomicans</name>
    <name type="common">Fruit fly</name>
    <dbReference type="NCBI Taxonomy" id="7291"/>
    <lineage>
        <taxon>Eukaryota</taxon>
        <taxon>Metazoa</taxon>
        <taxon>Ecdysozoa</taxon>
        <taxon>Arthropoda</taxon>
        <taxon>Hexapoda</taxon>
        <taxon>Insecta</taxon>
        <taxon>Pterygota</taxon>
        <taxon>Neoptera</taxon>
        <taxon>Endopterygota</taxon>
        <taxon>Diptera</taxon>
        <taxon>Brachycera</taxon>
        <taxon>Muscomorpha</taxon>
        <taxon>Ephydroidea</taxon>
        <taxon>Drosophilidae</taxon>
        <taxon>Drosophila</taxon>
    </lineage>
</organism>
<keyword evidence="10" id="KW-1185">Reference proteome</keyword>
<dbReference type="GO" id="GO:0005524">
    <property type="term" value="F:ATP binding"/>
    <property type="evidence" value="ECO:0007669"/>
    <property type="project" value="UniProtKB-KW"/>
</dbReference>
<feature type="compositionally biased region" description="Polar residues" evidence="8">
    <location>
        <begin position="18"/>
        <end position="41"/>
    </location>
</feature>
<dbReference type="EC" id="3.6.4.13" evidence="1"/>
<dbReference type="SUPFAM" id="SSF63748">
    <property type="entry name" value="Tudor/PWWP/MBT"/>
    <property type="match status" value="1"/>
</dbReference>
<dbReference type="PANTHER" id="PTHR22655">
    <property type="entry name" value="ATP-DEPENDENT RNA HELICASE TDRD12-RELATED"/>
    <property type="match status" value="1"/>
</dbReference>
<evidence type="ECO:0000256" key="3">
    <source>
        <dbReference type="ARBA" id="ARBA00022741"/>
    </source>
</evidence>
<keyword evidence="2" id="KW-0677">Repeat</keyword>
<feature type="domain" description="Tudor" evidence="9">
    <location>
        <begin position="763"/>
        <end position="885"/>
    </location>
</feature>
<evidence type="ECO:0000259" key="9">
    <source>
        <dbReference type="Pfam" id="PF00567"/>
    </source>
</evidence>